<evidence type="ECO:0000256" key="6">
    <source>
        <dbReference type="PIRSR" id="PIRSR602324-1"/>
    </source>
</evidence>
<keyword evidence="5 6" id="KW-0408">Iron</keyword>
<dbReference type="GO" id="GO:0020037">
    <property type="term" value="F:heme binding"/>
    <property type="evidence" value="ECO:0007669"/>
    <property type="project" value="InterPro"/>
</dbReference>
<evidence type="ECO:0000256" key="3">
    <source>
        <dbReference type="ARBA" id="ARBA00022723"/>
    </source>
</evidence>
<feature type="binding site" description="covalent" evidence="6">
    <location>
        <position position="186"/>
    </location>
    <ligand>
        <name>heme c</name>
        <dbReference type="ChEBI" id="CHEBI:61717"/>
    </ligand>
</feature>
<dbReference type="InterPro" id="IPR009056">
    <property type="entry name" value="Cyt_c-like_dom"/>
</dbReference>
<feature type="binding site" description="covalent" evidence="6">
    <location>
        <position position="144"/>
    </location>
    <ligand>
        <name>heme c</name>
        <dbReference type="ChEBI" id="CHEBI:61717"/>
    </ligand>
</feature>
<proteinExistence type="predicted"/>
<organism evidence="9 10">
    <name type="scientific">Persicitalea jodogahamensis</name>
    <dbReference type="NCBI Taxonomy" id="402147"/>
    <lineage>
        <taxon>Bacteria</taxon>
        <taxon>Pseudomonadati</taxon>
        <taxon>Bacteroidota</taxon>
        <taxon>Cytophagia</taxon>
        <taxon>Cytophagales</taxon>
        <taxon>Spirosomataceae</taxon>
        <taxon>Persicitalea</taxon>
    </lineage>
</organism>
<dbReference type="InterPro" id="IPR002324">
    <property type="entry name" value="Cyt_c_ID"/>
</dbReference>
<feature type="compositionally biased region" description="Basic and acidic residues" evidence="7">
    <location>
        <begin position="26"/>
        <end position="45"/>
    </location>
</feature>
<keyword evidence="2 6" id="KW-0349">Heme</keyword>
<feature type="compositionally biased region" description="Basic and acidic residues" evidence="7">
    <location>
        <begin position="55"/>
        <end position="71"/>
    </location>
</feature>
<evidence type="ECO:0000259" key="8">
    <source>
        <dbReference type="PROSITE" id="PS51007"/>
    </source>
</evidence>
<gene>
    <name evidence="9" type="ORF">GCM10007390_06960</name>
</gene>
<dbReference type="PRINTS" id="PR00606">
    <property type="entry name" value="CYTCHROMECID"/>
</dbReference>
<keyword evidence="1" id="KW-0813">Transport</keyword>
<sequence>MTLRKLTLLASIAFVGYAGTNCSSKEDKAQYDRFYGEGRSEREESAGSGSFTPRSDNDETFADRGDQDLKVNPDSINSLSVTENADSEQGTSTALTEGIPETAGKTIAEVSEKEPAKADEAPKQKPVPADIAALLNKNTCSACHKPYERLVGPAYSEVAKKKYPISKIVELVYKPQPENWPGYPPMAPMTQVPKDEVEKLGRWINSL</sequence>
<dbReference type="Gene3D" id="1.10.760.10">
    <property type="entry name" value="Cytochrome c-like domain"/>
    <property type="match status" value="1"/>
</dbReference>
<dbReference type="PROSITE" id="PS51007">
    <property type="entry name" value="CYTC"/>
    <property type="match status" value="1"/>
</dbReference>
<comment type="PTM">
    <text evidence="6">Binds 1 heme c group covalently per subunit.</text>
</comment>
<evidence type="ECO:0000313" key="9">
    <source>
        <dbReference type="EMBL" id="GHB56255.1"/>
    </source>
</evidence>
<dbReference type="RefSeq" id="WP_189562950.1">
    <property type="nucleotide sequence ID" value="NZ_BMXF01000001.1"/>
</dbReference>
<dbReference type="InterPro" id="IPR036909">
    <property type="entry name" value="Cyt_c-like_dom_sf"/>
</dbReference>
<evidence type="ECO:0000256" key="5">
    <source>
        <dbReference type="ARBA" id="ARBA00023004"/>
    </source>
</evidence>
<dbReference type="Proteomes" id="UP000598271">
    <property type="component" value="Unassembled WGS sequence"/>
</dbReference>
<evidence type="ECO:0000256" key="2">
    <source>
        <dbReference type="ARBA" id="ARBA00022617"/>
    </source>
</evidence>
<feature type="region of interest" description="Disordered" evidence="7">
    <location>
        <begin position="26"/>
        <end position="103"/>
    </location>
</feature>
<evidence type="ECO:0000256" key="1">
    <source>
        <dbReference type="ARBA" id="ARBA00022448"/>
    </source>
</evidence>
<feature type="compositionally biased region" description="Polar residues" evidence="7">
    <location>
        <begin position="74"/>
        <end position="95"/>
    </location>
</feature>
<keyword evidence="3 6" id="KW-0479">Metal-binding</keyword>
<evidence type="ECO:0000256" key="7">
    <source>
        <dbReference type="SAM" id="MobiDB-lite"/>
    </source>
</evidence>
<feature type="domain" description="Cytochrome c" evidence="8">
    <location>
        <begin position="126"/>
        <end position="207"/>
    </location>
</feature>
<keyword evidence="10" id="KW-1185">Reference proteome</keyword>
<accession>A0A8J3D255</accession>
<evidence type="ECO:0000313" key="10">
    <source>
        <dbReference type="Proteomes" id="UP000598271"/>
    </source>
</evidence>
<feature type="binding site" description="covalent" evidence="6">
    <location>
        <position position="140"/>
    </location>
    <ligand>
        <name>heme c</name>
        <dbReference type="ChEBI" id="CHEBI:61717"/>
    </ligand>
</feature>
<name>A0A8J3D255_9BACT</name>
<keyword evidence="4" id="KW-0249">Electron transport</keyword>
<reference evidence="9 10" key="1">
    <citation type="journal article" date="2014" name="Int. J. Syst. Evol. Microbiol.">
        <title>Complete genome sequence of Corynebacterium casei LMG S-19264T (=DSM 44701T), isolated from a smear-ripened cheese.</title>
        <authorList>
            <consortium name="US DOE Joint Genome Institute (JGI-PGF)"/>
            <person name="Walter F."/>
            <person name="Albersmeier A."/>
            <person name="Kalinowski J."/>
            <person name="Ruckert C."/>
        </authorList>
    </citation>
    <scope>NUCLEOTIDE SEQUENCE [LARGE SCALE GENOMIC DNA]</scope>
    <source>
        <strain evidence="9 10">KCTC 12866</strain>
    </source>
</reference>
<dbReference type="SUPFAM" id="SSF46626">
    <property type="entry name" value="Cytochrome c"/>
    <property type="match status" value="1"/>
</dbReference>
<dbReference type="EMBL" id="BMXF01000001">
    <property type="protein sequence ID" value="GHB56255.1"/>
    <property type="molecule type" value="Genomic_DNA"/>
</dbReference>
<dbReference type="GO" id="GO:0009055">
    <property type="term" value="F:electron transfer activity"/>
    <property type="evidence" value="ECO:0007669"/>
    <property type="project" value="InterPro"/>
</dbReference>
<dbReference type="AlphaFoldDB" id="A0A8J3D255"/>
<comment type="caution">
    <text evidence="9">The sequence shown here is derived from an EMBL/GenBank/DDBJ whole genome shotgun (WGS) entry which is preliminary data.</text>
</comment>
<protein>
    <recommendedName>
        <fullName evidence="8">Cytochrome c domain-containing protein</fullName>
    </recommendedName>
</protein>
<evidence type="ECO:0000256" key="4">
    <source>
        <dbReference type="ARBA" id="ARBA00022982"/>
    </source>
</evidence>
<dbReference type="GO" id="GO:0005506">
    <property type="term" value="F:iron ion binding"/>
    <property type="evidence" value="ECO:0007669"/>
    <property type="project" value="InterPro"/>
</dbReference>